<dbReference type="GO" id="GO:0070682">
    <property type="term" value="P:proteasome regulatory particle assembly"/>
    <property type="evidence" value="ECO:0007669"/>
    <property type="project" value="InterPro"/>
</dbReference>
<protein>
    <recommendedName>
        <fullName evidence="4">Secondary alcohol dehydrogenase</fullName>
    </recommendedName>
</protein>
<feature type="compositionally biased region" description="Gly residues" evidence="1">
    <location>
        <begin position="187"/>
        <end position="197"/>
    </location>
</feature>
<evidence type="ECO:0000313" key="2">
    <source>
        <dbReference type="EMBL" id="KAF4512643.1"/>
    </source>
</evidence>
<gene>
    <name evidence="2" type="ORF">G6O67_001757</name>
</gene>
<name>A0A8H4V989_9HYPO</name>
<dbReference type="InterPro" id="IPR038966">
    <property type="entry name" value="TMA17"/>
</dbReference>
<sequence>MSSADTHPIAPARFAAALEDLDAATLHLKVLEMRNSVAHLQYSNDQLRPFAEGSAGAGPPDPDCVDAIAENDVVIDRMARRVALVRAEVERRGLSWAEFRGRDDDDDDGGDGAGGTKAPANGASNGAPDARHAAWSDGTFQTGSMREGQVRLDAEAGTGGGSLSDEQLRRAVEEQLRNLGHDDDGGGNDGGDGGVHL</sequence>
<dbReference type="Proteomes" id="UP000557566">
    <property type="component" value="Unassembled WGS sequence"/>
</dbReference>
<feature type="region of interest" description="Disordered" evidence="1">
    <location>
        <begin position="99"/>
        <end position="197"/>
    </location>
</feature>
<dbReference type="GO" id="GO:0030674">
    <property type="term" value="F:protein-macromolecule adaptor activity"/>
    <property type="evidence" value="ECO:0007669"/>
    <property type="project" value="TreeGrafter"/>
</dbReference>
<feature type="compositionally biased region" description="Basic and acidic residues" evidence="1">
    <location>
        <begin position="166"/>
        <end position="184"/>
    </location>
</feature>
<evidence type="ECO:0008006" key="4">
    <source>
        <dbReference type="Google" id="ProtNLM"/>
    </source>
</evidence>
<reference evidence="2 3" key="1">
    <citation type="journal article" date="2020" name="Genome Biol. Evol.">
        <title>A new high-quality draft genome assembly of the Chinese cordyceps Ophiocordyceps sinensis.</title>
        <authorList>
            <person name="Shu R."/>
            <person name="Zhang J."/>
            <person name="Meng Q."/>
            <person name="Zhang H."/>
            <person name="Zhou G."/>
            <person name="Li M."/>
            <person name="Wu P."/>
            <person name="Zhao Y."/>
            <person name="Chen C."/>
            <person name="Qin Q."/>
        </authorList>
    </citation>
    <scope>NUCLEOTIDE SEQUENCE [LARGE SCALE GENOMIC DNA]</scope>
    <source>
        <strain evidence="2 3">IOZ07</strain>
    </source>
</reference>
<proteinExistence type="predicted"/>
<comment type="caution">
    <text evidence="2">The sequence shown here is derived from an EMBL/GenBank/DDBJ whole genome shotgun (WGS) entry which is preliminary data.</text>
</comment>
<dbReference type="OrthoDB" id="548474at2759"/>
<evidence type="ECO:0000256" key="1">
    <source>
        <dbReference type="SAM" id="MobiDB-lite"/>
    </source>
</evidence>
<dbReference type="PANTHER" id="PTHR40422:SF1">
    <property type="entry name" value="TRANSLATION MACHINERY-ASSOCIATED PROTEIN 17"/>
    <property type="match status" value="1"/>
</dbReference>
<dbReference type="AlphaFoldDB" id="A0A8H4V989"/>
<keyword evidence="3" id="KW-1185">Reference proteome</keyword>
<accession>A0A8H4V989</accession>
<organism evidence="2 3">
    <name type="scientific">Ophiocordyceps sinensis</name>
    <dbReference type="NCBI Taxonomy" id="72228"/>
    <lineage>
        <taxon>Eukaryota</taxon>
        <taxon>Fungi</taxon>
        <taxon>Dikarya</taxon>
        <taxon>Ascomycota</taxon>
        <taxon>Pezizomycotina</taxon>
        <taxon>Sordariomycetes</taxon>
        <taxon>Hypocreomycetidae</taxon>
        <taxon>Hypocreales</taxon>
        <taxon>Ophiocordycipitaceae</taxon>
        <taxon>Ophiocordyceps</taxon>
    </lineage>
</organism>
<dbReference type="PANTHER" id="PTHR40422">
    <property type="entry name" value="TRANSLATION MACHINERY-ASSOCIATED PROTEIN 17"/>
    <property type="match status" value="1"/>
</dbReference>
<dbReference type="EMBL" id="JAAVMX010000002">
    <property type="protein sequence ID" value="KAF4512643.1"/>
    <property type="molecule type" value="Genomic_DNA"/>
</dbReference>
<evidence type="ECO:0000313" key="3">
    <source>
        <dbReference type="Proteomes" id="UP000557566"/>
    </source>
</evidence>